<dbReference type="AlphaFoldDB" id="A0A6L2MW43"/>
<feature type="region of interest" description="Disordered" evidence="1">
    <location>
        <begin position="670"/>
        <end position="705"/>
    </location>
</feature>
<dbReference type="PROSITE" id="PS50330">
    <property type="entry name" value="UIM"/>
    <property type="match status" value="1"/>
</dbReference>
<gene>
    <name evidence="2" type="ORF">Tci_050038</name>
</gene>
<evidence type="ECO:0000313" key="2">
    <source>
        <dbReference type="EMBL" id="GEU78060.1"/>
    </source>
</evidence>
<protein>
    <submittedName>
        <fullName evidence="2">E-beta-farnesene synthase</fullName>
    </submittedName>
</protein>
<feature type="compositionally biased region" description="Polar residues" evidence="1">
    <location>
        <begin position="525"/>
        <end position="534"/>
    </location>
</feature>
<feature type="region of interest" description="Disordered" evidence="1">
    <location>
        <begin position="287"/>
        <end position="393"/>
    </location>
</feature>
<organism evidence="2">
    <name type="scientific">Tanacetum cinerariifolium</name>
    <name type="common">Dalmatian daisy</name>
    <name type="synonym">Chrysanthemum cinerariifolium</name>
    <dbReference type="NCBI Taxonomy" id="118510"/>
    <lineage>
        <taxon>Eukaryota</taxon>
        <taxon>Viridiplantae</taxon>
        <taxon>Streptophyta</taxon>
        <taxon>Embryophyta</taxon>
        <taxon>Tracheophyta</taxon>
        <taxon>Spermatophyta</taxon>
        <taxon>Magnoliopsida</taxon>
        <taxon>eudicotyledons</taxon>
        <taxon>Gunneridae</taxon>
        <taxon>Pentapetalae</taxon>
        <taxon>asterids</taxon>
        <taxon>campanulids</taxon>
        <taxon>Asterales</taxon>
        <taxon>Asteraceae</taxon>
        <taxon>Asteroideae</taxon>
        <taxon>Anthemideae</taxon>
        <taxon>Anthemidinae</taxon>
        <taxon>Tanacetum</taxon>
    </lineage>
</organism>
<feature type="compositionally biased region" description="Basic residues" evidence="1">
    <location>
        <begin position="354"/>
        <end position="368"/>
    </location>
</feature>
<feature type="compositionally biased region" description="Polar residues" evidence="1">
    <location>
        <begin position="307"/>
        <end position="330"/>
    </location>
</feature>
<dbReference type="InterPro" id="IPR003903">
    <property type="entry name" value="UIM_dom"/>
</dbReference>
<name>A0A6L2MW43_TANCI</name>
<evidence type="ECO:0000256" key="1">
    <source>
        <dbReference type="SAM" id="MobiDB-lite"/>
    </source>
</evidence>
<feature type="region of interest" description="Disordered" evidence="1">
    <location>
        <begin position="477"/>
        <end position="570"/>
    </location>
</feature>
<accession>A0A6L2MW43</accession>
<proteinExistence type="predicted"/>
<sequence length="729" mass="80784">MADVNSPFDQTPIMAPPVRADDQILPHIRWIPIEKSNGYMDLEKSQSNPIYKIAVDLLKNTNFFKAFTTSSNLPSIYIQQFWDTILYDKKAGCYKCQLDQQWFDLTKETLREALQITLVNRNQAFDAPPSIDGLIDFFNQLGYPKLVMNLSTIGIVTRGNIDYAERIWEEFTQSIHTFIEDKRNLSRHTSGKKRATLIVIPSIWFTKLIIHHLQRKHRFHPRPDSPLHLSNEEPVLGYLKFSAQGTKREIFGMPIPSKLITENIREAPYYQEYQENVAKHRGFLADETGSTKDLPAPKPAKPARKPQSTTQKAPLKPSISSSVTSTQHAATSVPAKTEENKRKQATGTTDKPAKAKRIKRSASRKTRQPRSSPKSVGASEAKEVPAEELQVADEDADFQKAVEESMKDVYALPKGPLPPVVIREPESRKYQTLPEVPGKGKAKVTEKQVAHDLLSLQKHNKTSHVDQYIFQRRVSEPTTSSFHDESPYEVLGQSDNKEESEKIVLGVKKGGQDEGQAGPDPNAQAEGQTRSDTGAQAEGQAGSNPDETSEGQAGPDPGNAEARVQSTSSHVVHAGSYREHMDLVVANVSPQPSTEQLYEGFTATVYPNVQENLKLAAEEPVLLEEPASSSGTLSSLQHLKTEVESMVNVSIQQALSSISLMTSPIIDLISRPESPNEHQQLKATTTDTTTTTTTLPPPQAPQQSTTEVMMVKRIVSSFSDFAAQTAGGY</sequence>
<feature type="compositionally biased region" description="Low complexity" evidence="1">
    <location>
        <begin position="684"/>
        <end position="694"/>
    </location>
</feature>
<dbReference type="EMBL" id="BKCJ010007597">
    <property type="protein sequence ID" value="GEU78060.1"/>
    <property type="molecule type" value="Genomic_DNA"/>
</dbReference>
<comment type="caution">
    <text evidence="2">The sequence shown here is derived from an EMBL/GenBank/DDBJ whole genome shotgun (WGS) entry which is preliminary data.</text>
</comment>
<reference evidence="2" key="1">
    <citation type="journal article" date="2019" name="Sci. Rep.">
        <title>Draft genome of Tanacetum cinerariifolium, the natural source of mosquito coil.</title>
        <authorList>
            <person name="Yamashiro T."/>
            <person name="Shiraishi A."/>
            <person name="Satake H."/>
            <person name="Nakayama K."/>
        </authorList>
    </citation>
    <scope>NUCLEOTIDE SEQUENCE</scope>
</reference>